<evidence type="ECO:0000256" key="1">
    <source>
        <dbReference type="SAM" id="Phobius"/>
    </source>
</evidence>
<dbReference type="PATRIC" id="fig|187330.3.peg.2400"/>
<dbReference type="AlphaFoldDB" id="A0A0N1ENX1"/>
<sequence length="65" mass="7573">MKRFKFTISYFVLALLLSAVYYYQEGSFNLSGTLIFASIILVMEVSVYFTIKLYKKYKKPLIAKA</sequence>
<protein>
    <submittedName>
        <fullName evidence="2">Uncharacterized protein</fullName>
    </submittedName>
</protein>
<dbReference type="STRING" id="187330.AMS58_10245"/>
<evidence type="ECO:0000313" key="3">
    <source>
        <dbReference type="Proteomes" id="UP000037848"/>
    </source>
</evidence>
<feature type="transmembrane region" description="Helical" evidence="1">
    <location>
        <begin position="30"/>
        <end position="51"/>
    </location>
</feature>
<evidence type="ECO:0000313" key="2">
    <source>
        <dbReference type="EMBL" id="KPH57736.1"/>
    </source>
</evidence>
<feature type="transmembrane region" description="Helical" evidence="1">
    <location>
        <begin position="7"/>
        <end position="24"/>
    </location>
</feature>
<keyword evidence="3" id="KW-1185">Reference proteome</keyword>
<dbReference type="EMBL" id="LHPH01000028">
    <property type="protein sequence ID" value="KPH57736.1"/>
    <property type="molecule type" value="Genomic_DNA"/>
</dbReference>
<keyword evidence="1" id="KW-1133">Transmembrane helix</keyword>
<dbReference type="RefSeq" id="WP_054204933.1">
    <property type="nucleotide sequence ID" value="NZ_LHPH01000028.1"/>
</dbReference>
<organism evidence="2 3">
    <name type="scientific">Pseudoalteromonas porphyrae</name>
    <dbReference type="NCBI Taxonomy" id="187330"/>
    <lineage>
        <taxon>Bacteria</taxon>
        <taxon>Pseudomonadati</taxon>
        <taxon>Pseudomonadota</taxon>
        <taxon>Gammaproteobacteria</taxon>
        <taxon>Alteromonadales</taxon>
        <taxon>Pseudoalteromonadaceae</taxon>
        <taxon>Pseudoalteromonas</taxon>
    </lineage>
</organism>
<comment type="caution">
    <text evidence="2">The sequence shown here is derived from an EMBL/GenBank/DDBJ whole genome shotgun (WGS) entry which is preliminary data.</text>
</comment>
<keyword evidence="1" id="KW-0472">Membrane</keyword>
<keyword evidence="1" id="KW-0812">Transmembrane</keyword>
<reference evidence="2 3" key="1">
    <citation type="submission" date="2015-08" db="EMBL/GenBank/DDBJ databases">
        <title>Draft Genome Sequence of Pseudoalteromonas porphyrae UCD-SED14.</title>
        <authorList>
            <person name="Coil D.A."/>
            <person name="Jospin G."/>
            <person name="Lee R.D."/>
            <person name="Eisen J.A."/>
        </authorList>
    </citation>
    <scope>NUCLEOTIDE SEQUENCE [LARGE SCALE GENOMIC DNA]</scope>
    <source>
        <strain evidence="2 3">UCD-SED14</strain>
    </source>
</reference>
<name>A0A0N1ENX1_9GAMM</name>
<dbReference type="Proteomes" id="UP000037848">
    <property type="component" value="Unassembled WGS sequence"/>
</dbReference>
<proteinExistence type="predicted"/>
<accession>A0A0N1ENX1</accession>
<gene>
    <name evidence="2" type="ORF">ADS77_18735</name>
</gene>